<dbReference type="Pfam" id="PF00147">
    <property type="entry name" value="Fibrinogen_C"/>
    <property type="match status" value="2"/>
</dbReference>
<evidence type="ECO:0000259" key="2">
    <source>
        <dbReference type="PROSITE" id="PS51406"/>
    </source>
</evidence>
<organism evidence="3 4">
    <name type="scientific">Argiope bruennichi</name>
    <name type="common">Wasp spider</name>
    <name type="synonym">Aranea bruennichi</name>
    <dbReference type="NCBI Taxonomy" id="94029"/>
    <lineage>
        <taxon>Eukaryota</taxon>
        <taxon>Metazoa</taxon>
        <taxon>Ecdysozoa</taxon>
        <taxon>Arthropoda</taxon>
        <taxon>Chelicerata</taxon>
        <taxon>Arachnida</taxon>
        <taxon>Araneae</taxon>
        <taxon>Araneomorphae</taxon>
        <taxon>Entelegynae</taxon>
        <taxon>Araneoidea</taxon>
        <taxon>Araneidae</taxon>
        <taxon>Argiope</taxon>
    </lineage>
</organism>
<evidence type="ECO:0000313" key="4">
    <source>
        <dbReference type="Proteomes" id="UP000807504"/>
    </source>
</evidence>
<name>A0A8T0FAS5_ARGBR</name>
<proteinExistence type="predicted"/>
<dbReference type="NCBIfam" id="NF040941">
    <property type="entry name" value="GGGWT_bact"/>
    <property type="match status" value="2"/>
</dbReference>
<reference evidence="3" key="2">
    <citation type="submission" date="2020-06" db="EMBL/GenBank/DDBJ databases">
        <authorList>
            <person name="Sheffer M."/>
        </authorList>
    </citation>
    <scope>NUCLEOTIDE SEQUENCE</scope>
</reference>
<dbReference type="PANTHER" id="PTHR19143:SF327">
    <property type="entry name" value="FI21813P1-RELATED"/>
    <property type="match status" value="1"/>
</dbReference>
<gene>
    <name evidence="3" type="ORF">HNY73_009514</name>
</gene>
<evidence type="ECO:0000256" key="1">
    <source>
        <dbReference type="SAM" id="MobiDB-lite"/>
    </source>
</evidence>
<dbReference type="InterPro" id="IPR036056">
    <property type="entry name" value="Fibrinogen-like_C"/>
</dbReference>
<dbReference type="InterPro" id="IPR014716">
    <property type="entry name" value="Fibrinogen_a/b/g_C_1"/>
</dbReference>
<feature type="domain" description="Fibrinogen C-terminal" evidence="2">
    <location>
        <begin position="346"/>
        <end position="558"/>
    </location>
</feature>
<feature type="region of interest" description="Disordered" evidence="1">
    <location>
        <begin position="1"/>
        <end position="20"/>
    </location>
</feature>
<dbReference type="SMART" id="SM00186">
    <property type="entry name" value="FBG"/>
    <property type="match status" value="2"/>
</dbReference>
<dbReference type="Gene3D" id="3.90.215.10">
    <property type="entry name" value="Gamma Fibrinogen, chain A, domain 1"/>
    <property type="match status" value="2"/>
</dbReference>
<protein>
    <submittedName>
        <fullName evidence="3">Techylectin-5B like protein</fullName>
    </submittedName>
</protein>
<dbReference type="PROSITE" id="PS51406">
    <property type="entry name" value="FIBRINOGEN_C_2"/>
    <property type="match status" value="2"/>
</dbReference>
<reference evidence="3" key="1">
    <citation type="journal article" date="2020" name="bioRxiv">
        <title>Chromosome-level reference genome of the European wasp spider Argiope bruennichi: a resource for studies on range expansion and evolutionary adaptation.</title>
        <authorList>
            <person name="Sheffer M.M."/>
            <person name="Hoppe A."/>
            <person name="Krehenwinkel H."/>
            <person name="Uhl G."/>
            <person name="Kuss A.W."/>
            <person name="Jensen L."/>
            <person name="Jensen C."/>
            <person name="Gillespie R.G."/>
            <person name="Hoff K.J."/>
            <person name="Prost S."/>
        </authorList>
    </citation>
    <scope>NUCLEOTIDE SEQUENCE</scope>
</reference>
<dbReference type="InterPro" id="IPR002181">
    <property type="entry name" value="Fibrinogen_a/b/g_C_dom"/>
</dbReference>
<keyword evidence="4" id="KW-1185">Reference proteome</keyword>
<dbReference type="EMBL" id="JABXBU010000015">
    <property type="protein sequence ID" value="KAF8787971.1"/>
    <property type="molecule type" value="Genomic_DNA"/>
</dbReference>
<comment type="caution">
    <text evidence="3">The sequence shown here is derived from an EMBL/GenBank/DDBJ whole genome shotgun (WGS) entry which is preliminary data.</text>
</comment>
<feature type="domain" description="Fibrinogen C-terminal" evidence="2">
    <location>
        <begin position="17"/>
        <end position="229"/>
    </location>
</feature>
<accession>A0A8T0FAS5</accession>
<dbReference type="InterPro" id="IPR050373">
    <property type="entry name" value="Fibrinogen_C-term_domain"/>
</dbReference>
<dbReference type="AlphaFoldDB" id="A0A8T0FAS5"/>
<sequence>MDFEESSTPVADDDQDDIEEEKLSDCSEIFATGRIKSGVYTIWPRYFPMEKPLKVYCDMDTEGGGWTVIQRRGKCPVQPDFNLDWESYKNGFGKLMEEFWFGLENIRVLCLKGCKMRFDLQDQKGQKRFAVYQKFNLTSHYAIDISEYSGNAGDAMKFHNNYQFSTKDKGIIELAKKFRGGWWHSPFYHCNLNGVYEPGRNFYESVYWFEFHINYENLAGAEMKVIPNYCKSNLQSMKNIYLFCACFLNFLAILSASGNAKCGCLEKEKALALLETAENFLTKARDAYPSCKKSLNSTNQCEGEKSLAYFEISRKLISDVRENFPTCCNPIIDDDETEIKDDKQDKTLDENLGDCSEILASGHNKSGIYKIWLGKNLPTGRPLLVYCDMETDGGGWTVIQRRGKFPVQQDFFLFWESYKNGFGNLIEEFWLGLENIRVLCLKGCKIRFDLQDQKGEKRFAVYQKFNLSSNYAIDISGYSGNAGDAMQYHNNYQFITKDRGETRFAMDYQSGWWHGSLYHSNLNGIYQPGKNTPQSAYWYEFHRNYENLASVEMKVIPN</sequence>
<dbReference type="CDD" id="cd00087">
    <property type="entry name" value="FReD"/>
    <property type="match status" value="2"/>
</dbReference>
<dbReference type="PANTHER" id="PTHR19143">
    <property type="entry name" value="FIBRINOGEN/TENASCIN/ANGIOPOEITIN"/>
    <property type="match status" value="1"/>
</dbReference>
<dbReference type="SUPFAM" id="SSF56496">
    <property type="entry name" value="Fibrinogen C-terminal domain-like"/>
    <property type="match status" value="2"/>
</dbReference>
<dbReference type="Proteomes" id="UP000807504">
    <property type="component" value="Unassembled WGS sequence"/>
</dbReference>
<evidence type="ECO:0000313" key="3">
    <source>
        <dbReference type="EMBL" id="KAF8787971.1"/>
    </source>
</evidence>
<dbReference type="GO" id="GO:0005615">
    <property type="term" value="C:extracellular space"/>
    <property type="evidence" value="ECO:0007669"/>
    <property type="project" value="TreeGrafter"/>
</dbReference>